<accession>A0A067PI49</accession>
<feature type="region of interest" description="Disordered" evidence="1">
    <location>
        <begin position="1"/>
        <end position="143"/>
    </location>
</feature>
<feature type="compositionally biased region" description="Basic residues" evidence="1">
    <location>
        <begin position="124"/>
        <end position="133"/>
    </location>
</feature>
<keyword evidence="3" id="KW-1185">Reference proteome</keyword>
<name>A0A067PI49_9AGAM</name>
<dbReference type="EMBL" id="KL197733">
    <property type="protein sequence ID" value="KDQ53500.1"/>
    <property type="molecule type" value="Genomic_DNA"/>
</dbReference>
<protein>
    <submittedName>
        <fullName evidence="2">Uncharacterized protein</fullName>
    </submittedName>
</protein>
<dbReference type="AlphaFoldDB" id="A0A067PI49"/>
<evidence type="ECO:0000313" key="2">
    <source>
        <dbReference type="EMBL" id="KDQ53500.1"/>
    </source>
</evidence>
<reference evidence="3" key="1">
    <citation type="journal article" date="2014" name="Proc. Natl. Acad. Sci. U.S.A.">
        <title>Extensive sampling of basidiomycete genomes demonstrates inadequacy of the white-rot/brown-rot paradigm for wood decay fungi.</title>
        <authorList>
            <person name="Riley R."/>
            <person name="Salamov A.A."/>
            <person name="Brown D.W."/>
            <person name="Nagy L.G."/>
            <person name="Floudas D."/>
            <person name="Held B.W."/>
            <person name="Levasseur A."/>
            <person name="Lombard V."/>
            <person name="Morin E."/>
            <person name="Otillar R."/>
            <person name="Lindquist E.A."/>
            <person name="Sun H."/>
            <person name="LaButti K.M."/>
            <person name="Schmutz J."/>
            <person name="Jabbour D."/>
            <person name="Luo H."/>
            <person name="Baker S.E."/>
            <person name="Pisabarro A.G."/>
            <person name="Walton J.D."/>
            <person name="Blanchette R.A."/>
            <person name="Henrissat B."/>
            <person name="Martin F."/>
            <person name="Cullen D."/>
            <person name="Hibbett D.S."/>
            <person name="Grigoriev I.V."/>
        </authorList>
    </citation>
    <scope>NUCLEOTIDE SEQUENCE [LARGE SCALE GENOMIC DNA]</scope>
    <source>
        <strain evidence="3">MUCL 33604</strain>
    </source>
</reference>
<gene>
    <name evidence="2" type="ORF">JAAARDRAFT_426216</name>
</gene>
<sequence length="185" mass="20635">MYQRLTKVDEKVNVGFASLKENAKPRRRHDRSTKNRKAKEKPACDPTHNSIDHLSVSSMARSASRSTQSSRRSESSSDTNRYASSYSPPPSSIAGSSPSTPLASEHSRHAGHHYQSVAANSLAPRHKTTASRHSRIDDTSKFPLPASASRMPFMPPPLFAPFFVPSPSEGRLKHMLERTVYREYM</sequence>
<feature type="compositionally biased region" description="Low complexity" evidence="1">
    <location>
        <begin position="92"/>
        <end position="101"/>
    </location>
</feature>
<feature type="compositionally biased region" description="Basic residues" evidence="1">
    <location>
        <begin position="25"/>
        <end position="39"/>
    </location>
</feature>
<feature type="compositionally biased region" description="Low complexity" evidence="1">
    <location>
        <begin position="55"/>
        <end position="70"/>
    </location>
</feature>
<dbReference type="InParanoid" id="A0A067PI49"/>
<evidence type="ECO:0000256" key="1">
    <source>
        <dbReference type="SAM" id="MobiDB-lite"/>
    </source>
</evidence>
<feature type="compositionally biased region" description="Basic and acidic residues" evidence="1">
    <location>
        <begin position="1"/>
        <end position="12"/>
    </location>
</feature>
<organism evidence="2 3">
    <name type="scientific">Jaapia argillacea MUCL 33604</name>
    <dbReference type="NCBI Taxonomy" id="933084"/>
    <lineage>
        <taxon>Eukaryota</taxon>
        <taxon>Fungi</taxon>
        <taxon>Dikarya</taxon>
        <taxon>Basidiomycota</taxon>
        <taxon>Agaricomycotina</taxon>
        <taxon>Agaricomycetes</taxon>
        <taxon>Agaricomycetidae</taxon>
        <taxon>Jaapiales</taxon>
        <taxon>Jaapiaceae</taxon>
        <taxon>Jaapia</taxon>
    </lineage>
</organism>
<evidence type="ECO:0000313" key="3">
    <source>
        <dbReference type="Proteomes" id="UP000027265"/>
    </source>
</evidence>
<dbReference type="HOGENOM" id="CLU_1461516_0_0_1"/>
<proteinExistence type="predicted"/>
<dbReference type="Proteomes" id="UP000027265">
    <property type="component" value="Unassembled WGS sequence"/>
</dbReference>